<protein>
    <recommendedName>
        <fullName evidence="4">Cellulose synthase</fullName>
    </recommendedName>
</protein>
<dbReference type="InterPro" id="IPR038470">
    <property type="entry name" value="Cellsynth_D_sf"/>
</dbReference>
<proteinExistence type="predicted"/>
<gene>
    <name evidence="2" type="ORF">CR165_09310</name>
</gene>
<dbReference type="InterPro" id="IPR022798">
    <property type="entry name" value="BcsD_bac"/>
</dbReference>
<evidence type="ECO:0000313" key="2">
    <source>
        <dbReference type="EMBL" id="PWC29350.1"/>
    </source>
</evidence>
<reference evidence="3" key="1">
    <citation type="submission" date="2017-10" db="EMBL/GenBank/DDBJ databases">
        <authorList>
            <person name="Toshchakov S.V."/>
            <person name="Goeva M.A."/>
        </authorList>
    </citation>
    <scope>NUCLEOTIDE SEQUENCE [LARGE SCALE GENOMIC DNA]</scope>
    <source>
        <strain evidence="3">JR1/69-1-13</strain>
    </source>
</reference>
<dbReference type="Pfam" id="PF03500">
    <property type="entry name" value="Cellsynth_D"/>
    <property type="match status" value="1"/>
</dbReference>
<evidence type="ECO:0000256" key="1">
    <source>
        <dbReference type="SAM" id="MobiDB-lite"/>
    </source>
</evidence>
<feature type="region of interest" description="Disordered" evidence="1">
    <location>
        <begin position="1"/>
        <end position="22"/>
    </location>
</feature>
<dbReference type="Proteomes" id="UP000245048">
    <property type="component" value="Unassembled WGS sequence"/>
</dbReference>
<accession>A0A2U1V615</accession>
<keyword evidence="3" id="KW-1185">Reference proteome</keyword>
<dbReference type="AlphaFoldDB" id="A0A2U1V615"/>
<dbReference type="GO" id="GO:0030244">
    <property type="term" value="P:cellulose biosynthetic process"/>
    <property type="evidence" value="ECO:0007669"/>
    <property type="project" value="InterPro"/>
</dbReference>
<evidence type="ECO:0008006" key="4">
    <source>
        <dbReference type="Google" id="ProtNLM"/>
    </source>
</evidence>
<dbReference type="EMBL" id="PDOA01000004">
    <property type="protein sequence ID" value="PWC29350.1"/>
    <property type="molecule type" value="Genomic_DNA"/>
</dbReference>
<name>A0A2U1V615_9PROT</name>
<organism evidence="2 3">
    <name type="scientific">Teichococcus aestuarii</name>
    <dbReference type="NCBI Taxonomy" id="568898"/>
    <lineage>
        <taxon>Bacteria</taxon>
        <taxon>Pseudomonadati</taxon>
        <taxon>Pseudomonadota</taxon>
        <taxon>Alphaproteobacteria</taxon>
        <taxon>Acetobacterales</taxon>
        <taxon>Roseomonadaceae</taxon>
        <taxon>Roseomonas</taxon>
    </lineage>
</organism>
<dbReference type="Gene3D" id="3.30.70.2590">
    <property type="match status" value="1"/>
</dbReference>
<dbReference type="PRINTS" id="PR01442">
    <property type="entry name" value="CELLSNTHASED"/>
</dbReference>
<evidence type="ECO:0000313" key="3">
    <source>
        <dbReference type="Proteomes" id="UP000245048"/>
    </source>
</evidence>
<comment type="caution">
    <text evidence="2">The sequence shown here is derived from an EMBL/GenBank/DDBJ whole genome shotgun (WGS) entry which is preliminary data.</text>
</comment>
<dbReference type="OrthoDB" id="6078279at2"/>
<sequence length="181" mass="18982">MPAIGSTSEAREGQAGDGVLEGTGMTQMDQAALAYLARRDVSAQWRGFLRALLETLDANLDRNTRNGLLRAVGGRLGQALPLPAATTLAELEARMNAALAELSWGYVSVALDEADRSLRLSHHAAPVVGAPGDEVGSWFATVLEGLYTAWLAAQQGGGSEAGPQLRVVQSEPGLVQLRYGG</sequence>